<keyword evidence="1" id="KW-1133">Transmembrane helix</keyword>
<dbReference type="CDD" id="cd07379">
    <property type="entry name" value="MPP_239FB"/>
    <property type="match status" value="1"/>
</dbReference>
<protein>
    <recommendedName>
        <fullName evidence="2">Calcineurin-like phosphoesterase domain-containing protein</fullName>
    </recommendedName>
</protein>
<feature type="domain" description="Calcineurin-like phosphoesterase" evidence="2">
    <location>
        <begin position="51"/>
        <end position="230"/>
    </location>
</feature>
<accession>A0AAV9X5D4</accession>
<keyword evidence="4" id="KW-1185">Reference proteome</keyword>
<proteinExistence type="predicted"/>
<feature type="transmembrane region" description="Helical" evidence="1">
    <location>
        <begin position="256"/>
        <end position="275"/>
    </location>
</feature>
<name>A0AAV9X5D4_9PEZI</name>
<dbReference type="InterPro" id="IPR051693">
    <property type="entry name" value="UPF0046_metallophosphoest"/>
</dbReference>
<dbReference type="GO" id="GO:0016787">
    <property type="term" value="F:hydrolase activity"/>
    <property type="evidence" value="ECO:0007669"/>
    <property type="project" value="InterPro"/>
</dbReference>
<dbReference type="Gene3D" id="3.60.21.10">
    <property type="match status" value="1"/>
</dbReference>
<sequence length="311" mass="35142">MAGLDAILNRKPSTKLERFMQSPEKYIAKTLYALRPNRAPSDRKQSLDKTIKIVCISDTHNHKIIDIATGDILIHAGDLTERGSVQEVQNAVDWLDTLPHTYKIVIAGNHELCLDPSYKYKKTTIPPTHDFINWKSLTYLNDASVVINVPGKSRAIKIYGCPWTPKQGNSAFQYPRQENFWEDRVPNDVDILVSHGPPRHHLDIHAGCISLLLELWRVRPQLHVFGHIHESRGRDYLDYSSFQGEYEMLCDGKGSVFTIFFLFLGLIASRLLRLIGMRQEGPKTILINAAMVKGLKNELIDSGGTSVSLSL</sequence>
<evidence type="ECO:0000256" key="1">
    <source>
        <dbReference type="SAM" id="Phobius"/>
    </source>
</evidence>
<dbReference type="AlphaFoldDB" id="A0AAV9X5D4"/>
<evidence type="ECO:0000313" key="4">
    <source>
        <dbReference type="Proteomes" id="UP001365542"/>
    </source>
</evidence>
<organism evidence="3 4">
    <name type="scientific">Orbilia ellipsospora</name>
    <dbReference type="NCBI Taxonomy" id="2528407"/>
    <lineage>
        <taxon>Eukaryota</taxon>
        <taxon>Fungi</taxon>
        <taxon>Dikarya</taxon>
        <taxon>Ascomycota</taxon>
        <taxon>Pezizomycotina</taxon>
        <taxon>Orbiliomycetes</taxon>
        <taxon>Orbiliales</taxon>
        <taxon>Orbiliaceae</taxon>
        <taxon>Orbilia</taxon>
    </lineage>
</organism>
<dbReference type="SUPFAM" id="SSF56300">
    <property type="entry name" value="Metallo-dependent phosphatases"/>
    <property type="match status" value="1"/>
</dbReference>
<reference evidence="3 4" key="1">
    <citation type="submission" date="2019-10" db="EMBL/GenBank/DDBJ databases">
        <authorList>
            <person name="Palmer J.M."/>
        </authorList>
    </citation>
    <scope>NUCLEOTIDE SEQUENCE [LARGE SCALE GENOMIC DNA]</scope>
    <source>
        <strain evidence="3 4">TWF694</strain>
    </source>
</reference>
<comment type="caution">
    <text evidence="3">The sequence shown here is derived from an EMBL/GenBank/DDBJ whole genome shotgun (WGS) entry which is preliminary data.</text>
</comment>
<dbReference type="InterPro" id="IPR029052">
    <property type="entry name" value="Metallo-depent_PP-like"/>
</dbReference>
<dbReference type="InterPro" id="IPR004843">
    <property type="entry name" value="Calcineurin-like_PHP"/>
</dbReference>
<dbReference type="PANTHER" id="PTHR12905">
    <property type="entry name" value="METALLOPHOSPHOESTERASE"/>
    <property type="match status" value="1"/>
</dbReference>
<dbReference type="Proteomes" id="UP001365542">
    <property type="component" value="Unassembled WGS sequence"/>
</dbReference>
<dbReference type="EMBL" id="JAVHJO010000010">
    <property type="protein sequence ID" value="KAK6535526.1"/>
    <property type="molecule type" value="Genomic_DNA"/>
</dbReference>
<keyword evidence="1" id="KW-0472">Membrane</keyword>
<dbReference type="Pfam" id="PF00149">
    <property type="entry name" value="Metallophos"/>
    <property type="match status" value="1"/>
</dbReference>
<keyword evidence="1" id="KW-0812">Transmembrane</keyword>
<evidence type="ECO:0000259" key="2">
    <source>
        <dbReference type="Pfam" id="PF00149"/>
    </source>
</evidence>
<dbReference type="PANTHER" id="PTHR12905:SF18">
    <property type="entry name" value="ESTER HYDROLASE, PUTATIVE (AFU_ORTHOLOGUE AFUA_4G03130)-RELATED"/>
    <property type="match status" value="1"/>
</dbReference>
<evidence type="ECO:0000313" key="3">
    <source>
        <dbReference type="EMBL" id="KAK6535526.1"/>
    </source>
</evidence>
<gene>
    <name evidence="3" type="ORF">TWF694_001981</name>
</gene>